<evidence type="ECO:0000313" key="2">
    <source>
        <dbReference type="Proteomes" id="UP001165064"/>
    </source>
</evidence>
<proteinExistence type="predicted"/>
<comment type="caution">
    <text evidence="1">The sequence shown here is derived from an EMBL/GenBank/DDBJ whole genome shotgun (WGS) entry which is preliminary data.</text>
</comment>
<dbReference type="EMBL" id="BSXS01003992">
    <property type="protein sequence ID" value="GME82301.1"/>
    <property type="molecule type" value="Genomic_DNA"/>
</dbReference>
<keyword evidence="2" id="KW-1185">Reference proteome</keyword>
<reference evidence="1" key="1">
    <citation type="submission" date="2023-04" db="EMBL/GenBank/DDBJ databases">
        <title>Ambrosiozyma monospora NBRC 10751.</title>
        <authorList>
            <person name="Ichikawa N."/>
            <person name="Sato H."/>
            <person name="Tonouchi N."/>
        </authorList>
    </citation>
    <scope>NUCLEOTIDE SEQUENCE</scope>
    <source>
        <strain evidence="1">NBRC 10751</strain>
    </source>
</reference>
<protein>
    <submittedName>
        <fullName evidence="1">Unnamed protein product</fullName>
    </submittedName>
</protein>
<accession>A0ACB5T6N0</accession>
<dbReference type="Proteomes" id="UP001165064">
    <property type="component" value="Unassembled WGS sequence"/>
</dbReference>
<name>A0ACB5T6N0_AMBMO</name>
<gene>
    <name evidence="1" type="ORF">Amon02_000543700</name>
</gene>
<sequence>MRNNNSTFFYDANAYAKFKNQKGQGHSPSSSLPGSNRSNGSNSPKSSSSSGHGVLGGDGEKSSSSIYYGLNEDMNKLAPQQGRSLRTALNMNGGSTASLDMLATTKKSRSSYISPINELINSSQQHLQFSQLAGSTGGSANGGSLNNATNTSLNYVVNNHAHTGSSPSIPTFMISDNESNSSSPQLTNSSTSHLLTHTRQQSGSLGPVSEEYFDANSQSNSTDPHTASLKKQHQGSSSLRLSTLGLGNANSTTMQNRASRATSMNLLELAKMIEDSMKPGDGQGQVPPASAGLESGSTLDVPGAGKKRSTVVRPPSMVLDSLMRDEEFDVSPPHSAK</sequence>
<evidence type="ECO:0000313" key="1">
    <source>
        <dbReference type="EMBL" id="GME82301.1"/>
    </source>
</evidence>
<organism evidence="1 2">
    <name type="scientific">Ambrosiozyma monospora</name>
    <name type="common">Yeast</name>
    <name type="synonym">Endomycopsis monosporus</name>
    <dbReference type="NCBI Taxonomy" id="43982"/>
    <lineage>
        <taxon>Eukaryota</taxon>
        <taxon>Fungi</taxon>
        <taxon>Dikarya</taxon>
        <taxon>Ascomycota</taxon>
        <taxon>Saccharomycotina</taxon>
        <taxon>Pichiomycetes</taxon>
        <taxon>Pichiales</taxon>
        <taxon>Pichiaceae</taxon>
        <taxon>Ambrosiozyma</taxon>
    </lineage>
</organism>